<evidence type="ECO:0000259" key="1">
    <source>
        <dbReference type="Pfam" id="PF04991"/>
    </source>
</evidence>
<comment type="caution">
    <text evidence="2">The sequence shown here is derived from an EMBL/GenBank/DDBJ whole genome shotgun (WGS) entry which is preliminary data.</text>
</comment>
<reference evidence="2 3" key="1">
    <citation type="journal article" date="2018" name="BMC Genomics">
        <title>Genomic comparison of Trypanosoma conorhini and Trypanosoma rangeli to Trypanosoma cruzi strains of high and low virulence.</title>
        <authorList>
            <person name="Bradwell K.R."/>
            <person name="Koparde V.N."/>
            <person name="Matveyev A.V."/>
            <person name="Serrano M.G."/>
            <person name="Alves J.M."/>
            <person name="Parikh H."/>
            <person name="Huang B."/>
            <person name="Lee V."/>
            <person name="Espinosa-Alvarez O."/>
            <person name="Ortiz P.A."/>
            <person name="Costa-Martins A.G."/>
            <person name="Teixeira M.M."/>
            <person name="Buck G.A."/>
        </authorList>
    </citation>
    <scope>NUCLEOTIDE SEQUENCE [LARGE SCALE GENOMIC DNA]</scope>
    <source>
        <strain evidence="2 3">025E</strain>
    </source>
</reference>
<protein>
    <recommendedName>
        <fullName evidence="1">LicD/FKTN/FKRP nucleotidyltransferase domain-containing protein</fullName>
    </recommendedName>
</protein>
<keyword evidence="3" id="KW-1185">Reference proteome</keyword>
<organism evidence="2 3">
    <name type="scientific">Trypanosoma conorhini</name>
    <dbReference type="NCBI Taxonomy" id="83891"/>
    <lineage>
        <taxon>Eukaryota</taxon>
        <taxon>Discoba</taxon>
        <taxon>Euglenozoa</taxon>
        <taxon>Kinetoplastea</taxon>
        <taxon>Metakinetoplastina</taxon>
        <taxon>Trypanosomatida</taxon>
        <taxon>Trypanosomatidae</taxon>
        <taxon>Trypanosoma</taxon>
    </lineage>
</organism>
<sequence length="349" mass="39098">MARASRFIRVLWSVFAVCFLVTLVPLLSFRAPERPLSPASAAAAAAAAAKGGLAPTAPDTRPKGDAVNGEGVPLGRGAKTLLAGAGAADEDGTLVQLSEIPPSPYFSFDPLIMPRKFLRSLQNGSRRINKKWISSQFNRYDKIDIADCDAFTPECALHKYLLRRSGVEDPNRRPYRKCCVEHKALRETAVWVVRKLTLANITYFLSTGTALGARRHAGAIIPWDTDVDIAVYPGDRGKVEELFRSNGEHYFRRDRNGKPMFWIYASQNGEPRTGPHVEIFYDPVYTRFPHLLLPLEDCVFYDEPVTCPSIKQFEEWFPSGWTVYSGGHYNGPEFCVVRENGIARVRRRC</sequence>
<evidence type="ECO:0000313" key="3">
    <source>
        <dbReference type="Proteomes" id="UP000284403"/>
    </source>
</evidence>
<dbReference type="PANTHER" id="PTHR13627">
    <property type="entry name" value="FUKUTIN RELATED PROTEIN"/>
    <property type="match status" value="1"/>
</dbReference>
<feature type="domain" description="LicD/FKTN/FKRP nucleotidyltransferase" evidence="1">
    <location>
        <begin position="200"/>
        <end position="233"/>
    </location>
</feature>
<dbReference type="Pfam" id="PF04991">
    <property type="entry name" value="LicD"/>
    <property type="match status" value="1"/>
</dbReference>
<dbReference type="InterPro" id="IPR007074">
    <property type="entry name" value="LicD/FKTN/FKRP_NTP_transf"/>
</dbReference>
<evidence type="ECO:0000313" key="2">
    <source>
        <dbReference type="EMBL" id="RNF05240.1"/>
    </source>
</evidence>
<accession>A0A3R7NEE5</accession>
<dbReference type="EMBL" id="MKKU01000644">
    <property type="protein sequence ID" value="RNF05240.1"/>
    <property type="molecule type" value="Genomic_DNA"/>
</dbReference>
<dbReference type="GeneID" id="40321439"/>
<dbReference type="PANTHER" id="PTHR13627:SF31">
    <property type="entry name" value="RIBITOL 5-PHOSPHATE TRANSFERASE FKRP"/>
    <property type="match status" value="1"/>
</dbReference>
<dbReference type="AlphaFoldDB" id="A0A3R7NEE5"/>
<name>A0A3R7NEE5_9TRYP</name>
<dbReference type="OrthoDB" id="444255at2759"/>
<proteinExistence type="predicted"/>
<dbReference type="Proteomes" id="UP000284403">
    <property type="component" value="Unassembled WGS sequence"/>
</dbReference>
<gene>
    <name evidence="2" type="ORF">Tco025E_07828</name>
</gene>
<dbReference type="RefSeq" id="XP_029225212.1">
    <property type="nucleotide sequence ID" value="XM_029374687.1"/>
</dbReference>
<dbReference type="GO" id="GO:0009100">
    <property type="term" value="P:glycoprotein metabolic process"/>
    <property type="evidence" value="ECO:0007669"/>
    <property type="project" value="UniProtKB-ARBA"/>
</dbReference>
<dbReference type="InterPro" id="IPR052613">
    <property type="entry name" value="LicD_transferase"/>
</dbReference>